<organism evidence="2 3">
    <name type="scientific">Magnetospirillum moscoviense</name>
    <dbReference type="NCBI Taxonomy" id="1437059"/>
    <lineage>
        <taxon>Bacteria</taxon>
        <taxon>Pseudomonadati</taxon>
        <taxon>Pseudomonadota</taxon>
        <taxon>Alphaproteobacteria</taxon>
        <taxon>Rhodospirillales</taxon>
        <taxon>Rhodospirillaceae</taxon>
        <taxon>Magnetospirillum</taxon>
    </lineage>
</organism>
<evidence type="ECO:0008006" key="4">
    <source>
        <dbReference type="Google" id="ProtNLM"/>
    </source>
</evidence>
<feature type="region of interest" description="Disordered" evidence="1">
    <location>
        <begin position="94"/>
        <end position="117"/>
    </location>
</feature>
<evidence type="ECO:0000313" key="3">
    <source>
        <dbReference type="Proteomes" id="UP000078543"/>
    </source>
</evidence>
<dbReference type="InterPro" id="IPR010845">
    <property type="entry name" value="FlaF"/>
</dbReference>
<protein>
    <recommendedName>
        <fullName evidence="4">Flagellar protein FlaF</fullName>
    </recommendedName>
</protein>
<comment type="caution">
    <text evidence="2">The sequence shown here is derived from an EMBL/GenBank/DDBJ whole genome shotgun (WGS) entry which is preliminary data.</text>
</comment>
<evidence type="ECO:0000313" key="2">
    <source>
        <dbReference type="EMBL" id="OAN45409.1"/>
    </source>
</evidence>
<dbReference type="STRING" id="1437059.A6A05_04585"/>
<sequence length="117" mass="12596">MTEAARRIADSQRPDAEPGAFLAAIRLNWRLWTIFQAELTSPNTEVPMDLRMNMLSLCNFVDKTTVDIIADPVPAKAEILITINRNIAAGLFTTPADQPASSENPPAAPAGSADFSA</sequence>
<dbReference type="EMBL" id="LWQU01000185">
    <property type="protein sequence ID" value="OAN45409.1"/>
    <property type="molecule type" value="Genomic_DNA"/>
</dbReference>
<dbReference type="GO" id="GO:0044781">
    <property type="term" value="P:bacterial-type flagellum organization"/>
    <property type="evidence" value="ECO:0007669"/>
    <property type="project" value="InterPro"/>
</dbReference>
<keyword evidence="3" id="KW-1185">Reference proteome</keyword>
<dbReference type="Proteomes" id="UP000078543">
    <property type="component" value="Unassembled WGS sequence"/>
</dbReference>
<evidence type="ECO:0000256" key="1">
    <source>
        <dbReference type="SAM" id="MobiDB-lite"/>
    </source>
</evidence>
<proteinExistence type="predicted"/>
<feature type="compositionally biased region" description="Low complexity" evidence="1">
    <location>
        <begin position="99"/>
        <end position="117"/>
    </location>
</feature>
<reference evidence="2 3" key="1">
    <citation type="submission" date="2016-04" db="EMBL/GenBank/DDBJ databases">
        <title>Draft genome sequence of freshwater magnetotactic bacteria Magnetospirillum marisnigri SP-1 and Magnetospirillum moscoviense BB-1.</title>
        <authorList>
            <person name="Koziaeva V."/>
            <person name="Dziuba M.V."/>
            <person name="Ivanov T.M."/>
            <person name="Kuznetsov B."/>
            <person name="Grouzdev D.S."/>
        </authorList>
    </citation>
    <scope>NUCLEOTIDE SEQUENCE [LARGE SCALE GENOMIC DNA]</scope>
    <source>
        <strain evidence="2 3">BB-1</strain>
    </source>
</reference>
<name>A0A178M9I2_9PROT</name>
<accession>A0A178M9I2</accession>
<dbReference type="Pfam" id="PF07309">
    <property type="entry name" value="FlaF"/>
    <property type="match status" value="1"/>
</dbReference>
<dbReference type="AlphaFoldDB" id="A0A178M9I2"/>
<gene>
    <name evidence="2" type="ORF">A6A05_04585</name>
</gene>